<dbReference type="PANTHER" id="PTHR11271:SF6">
    <property type="entry name" value="GUANINE DEAMINASE"/>
    <property type="match status" value="1"/>
</dbReference>
<dbReference type="InterPro" id="IPR032466">
    <property type="entry name" value="Metal_Hydrolase"/>
</dbReference>
<dbReference type="Pfam" id="PF01979">
    <property type="entry name" value="Amidohydro_1"/>
    <property type="match status" value="1"/>
</dbReference>
<evidence type="ECO:0000256" key="4">
    <source>
        <dbReference type="ARBA" id="ARBA00022833"/>
    </source>
</evidence>
<keyword evidence="3 6" id="KW-0378">Hydrolase</keyword>
<dbReference type="GO" id="GO:0006147">
    <property type="term" value="P:guanine catabolic process"/>
    <property type="evidence" value="ECO:0007669"/>
    <property type="project" value="UniProtKB-UniPathway"/>
</dbReference>
<dbReference type="SUPFAM" id="SSF51556">
    <property type="entry name" value="Metallo-dependent hydrolases"/>
    <property type="match status" value="1"/>
</dbReference>
<dbReference type="GO" id="GO:0008270">
    <property type="term" value="F:zinc ion binding"/>
    <property type="evidence" value="ECO:0007669"/>
    <property type="project" value="TreeGrafter"/>
</dbReference>
<dbReference type="UniPathway" id="UPA00603">
    <property type="reaction ID" value="UER00660"/>
</dbReference>
<dbReference type="InterPro" id="IPR011059">
    <property type="entry name" value="Metal-dep_hydrolase_composite"/>
</dbReference>
<dbReference type="PANTHER" id="PTHR11271">
    <property type="entry name" value="GUANINE DEAMINASE"/>
    <property type="match status" value="1"/>
</dbReference>
<proteinExistence type="predicted"/>
<dbReference type="InterPro" id="IPR051607">
    <property type="entry name" value="Metallo-dep_hydrolases"/>
</dbReference>
<dbReference type="InterPro" id="IPR006680">
    <property type="entry name" value="Amidohydro-rel"/>
</dbReference>
<sequence>MDDIKILKGNIIYTKTKDEFEICEHGYLVCKDGKVEGIYQTLPFRLGGEPIEDHGDCLIIPGMIDLHIHAPQYTFRGTGMDLELLEWLETNTFPEEAKYKDVLYANEAYAKFAKNLKHSSTTRACVFGTIHRRSTLVLMDHLERSGLVTMVGKVNMDRNSPDELREGTQESAEETVEWMKDVQHKKYKNTLPILTPRFIPSCTDELLDMLKMVQMRYQIPVQSHLSENLSEIEWVKELCPYAEFYGDAYDHFGLFGADAPTVMAHCVYSTEEEIQRMKENGVYVAHCPESNENLSSGIAPVKRYLEEGLSVGLGSDVAGGSTENLFRAMAHAIQMSKMRWRLVDQKYPALKSEEAFYMATKGGGSFFGKVGSFEEGYEFDAVILDDSRLESSRQMSVKDRLERMIYLADEREVKAKYVRGNKII</sequence>
<dbReference type="RefSeq" id="WP_055171878.1">
    <property type="nucleotide sequence ID" value="NZ_CZBX01000005.1"/>
</dbReference>
<dbReference type="Proteomes" id="UP000078383">
    <property type="component" value="Unassembled WGS sequence"/>
</dbReference>
<keyword evidence="2" id="KW-0479">Metal-binding</keyword>
<evidence type="ECO:0000256" key="2">
    <source>
        <dbReference type="ARBA" id="ARBA00022723"/>
    </source>
</evidence>
<protein>
    <submittedName>
        <fullName evidence="6">Guanine deaminase</fullName>
        <ecNumber evidence="6">3.5.4.3</ecNumber>
    </submittedName>
</protein>
<evidence type="ECO:0000256" key="3">
    <source>
        <dbReference type="ARBA" id="ARBA00022801"/>
    </source>
</evidence>
<evidence type="ECO:0000313" key="6">
    <source>
        <dbReference type="EMBL" id="CUQ85850.1"/>
    </source>
</evidence>
<dbReference type="Gene3D" id="3.20.20.140">
    <property type="entry name" value="Metal-dependent hydrolases"/>
    <property type="match status" value="1"/>
</dbReference>
<dbReference type="SUPFAM" id="SSF51338">
    <property type="entry name" value="Composite domain of metallo-dependent hydrolases"/>
    <property type="match status" value="1"/>
</dbReference>
<accession>A0A174ZRJ0</accession>
<keyword evidence="4" id="KW-0862">Zinc</keyword>
<comment type="cofactor">
    <cofactor evidence="1">
        <name>Zn(2+)</name>
        <dbReference type="ChEBI" id="CHEBI:29105"/>
    </cofactor>
</comment>
<dbReference type="GO" id="GO:0005829">
    <property type="term" value="C:cytosol"/>
    <property type="evidence" value="ECO:0007669"/>
    <property type="project" value="TreeGrafter"/>
</dbReference>
<evidence type="ECO:0000259" key="5">
    <source>
        <dbReference type="Pfam" id="PF01979"/>
    </source>
</evidence>
<dbReference type="Gene3D" id="2.30.40.10">
    <property type="entry name" value="Urease, subunit C, domain 1"/>
    <property type="match status" value="1"/>
</dbReference>
<evidence type="ECO:0000256" key="1">
    <source>
        <dbReference type="ARBA" id="ARBA00001947"/>
    </source>
</evidence>
<feature type="domain" description="Amidohydrolase-related" evidence="5">
    <location>
        <begin position="59"/>
        <end position="421"/>
    </location>
</feature>
<reference evidence="6 7" key="1">
    <citation type="submission" date="2015-09" db="EMBL/GenBank/DDBJ databases">
        <authorList>
            <consortium name="Pathogen Informatics"/>
        </authorList>
    </citation>
    <scope>NUCLEOTIDE SEQUENCE [LARGE SCALE GENOMIC DNA]</scope>
    <source>
        <strain evidence="6 7">2789STDY5834889</strain>
    </source>
</reference>
<name>A0A174ZRJ0_9FIRM</name>
<dbReference type="AlphaFoldDB" id="A0A174ZRJ0"/>
<dbReference type="GO" id="GO:0008892">
    <property type="term" value="F:guanine deaminase activity"/>
    <property type="evidence" value="ECO:0007669"/>
    <property type="project" value="UniProtKB-EC"/>
</dbReference>
<gene>
    <name evidence="6" type="primary">guaD</name>
    <name evidence="6" type="ORF">ERS852502_01218</name>
</gene>
<organism evidence="6 7">
    <name type="scientific">[Ruminococcus] torques</name>
    <dbReference type="NCBI Taxonomy" id="33039"/>
    <lineage>
        <taxon>Bacteria</taxon>
        <taxon>Bacillati</taxon>
        <taxon>Bacillota</taxon>
        <taxon>Clostridia</taxon>
        <taxon>Lachnospirales</taxon>
        <taxon>Lachnospiraceae</taxon>
        <taxon>Mediterraneibacter</taxon>
    </lineage>
</organism>
<dbReference type="EMBL" id="CZBX01000005">
    <property type="protein sequence ID" value="CUQ85850.1"/>
    <property type="molecule type" value="Genomic_DNA"/>
</dbReference>
<evidence type="ECO:0000313" key="7">
    <source>
        <dbReference type="Proteomes" id="UP000078383"/>
    </source>
</evidence>
<dbReference type="EC" id="3.5.4.3" evidence="6"/>
<dbReference type="OrthoDB" id="9807210at2"/>